<keyword evidence="1" id="KW-0175">Coiled coil</keyword>
<comment type="caution">
    <text evidence="3">The sequence shown here is derived from an EMBL/GenBank/DDBJ whole genome shotgun (WGS) entry which is preliminary data.</text>
</comment>
<evidence type="ECO:0000313" key="4">
    <source>
        <dbReference type="Proteomes" id="UP001240447"/>
    </source>
</evidence>
<keyword evidence="3" id="KW-0132">Cell division</keyword>
<name>A0ABT9NMJ4_9ACTN</name>
<dbReference type="RefSeq" id="WP_181641553.1">
    <property type="nucleotide sequence ID" value="NZ_CCXJ01000088.1"/>
</dbReference>
<keyword evidence="4" id="KW-1185">Reference proteome</keyword>
<gene>
    <name evidence="3" type="ORF">J2S59_001360</name>
</gene>
<protein>
    <submittedName>
        <fullName evidence="3">Cell division septum initiation protein DivIVA</fullName>
    </submittedName>
</protein>
<feature type="coiled-coil region" evidence="1">
    <location>
        <begin position="73"/>
        <end position="100"/>
    </location>
</feature>
<keyword evidence="3" id="KW-0131">Cell cycle</keyword>
<feature type="region of interest" description="Disordered" evidence="2">
    <location>
        <begin position="1"/>
        <end position="29"/>
    </location>
</feature>
<dbReference type="GO" id="GO:0051301">
    <property type="term" value="P:cell division"/>
    <property type="evidence" value="ECO:0007669"/>
    <property type="project" value="UniProtKB-KW"/>
</dbReference>
<proteinExistence type="predicted"/>
<evidence type="ECO:0000256" key="1">
    <source>
        <dbReference type="SAM" id="Coils"/>
    </source>
</evidence>
<sequence length="151" mass="16699">MADANPDDRMEHEPADGGSDEGWPPGFPHVEIDELLTRLREADTADPETLTTLLAQISREAQRLRSTTSRLSVRRLAAANEQARAIIAEALEQATSLRRLGLEALDDRLDEADRITASMRALLRVEEATAWARLDEMTRSDAERAGPGWPA</sequence>
<dbReference type="EMBL" id="JAUSQM010000001">
    <property type="protein sequence ID" value="MDP9821551.1"/>
    <property type="molecule type" value="Genomic_DNA"/>
</dbReference>
<evidence type="ECO:0000313" key="3">
    <source>
        <dbReference type="EMBL" id="MDP9821551.1"/>
    </source>
</evidence>
<organism evidence="3 4">
    <name type="scientific">Nocardioides massiliensis</name>
    <dbReference type="NCBI Taxonomy" id="1325935"/>
    <lineage>
        <taxon>Bacteria</taxon>
        <taxon>Bacillati</taxon>
        <taxon>Actinomycetota</taxon>
        <taxon>Actinomycetes</taxon>
        <taxon>Propionibacteriales</taxon>
        <taxon>Nocardioidaceae</taxon>
        <taxon>Nocardioides</taxon>
    </lineage>
</organism>
<accession>A0ABT9NMJ4</accession>
<feature type="compositionally biased region" description="Basic and acidic residues" evidence="2">
    <location>
        <begin position="1"/>
        <end position="15"/>
    </location>
</feature>
<evidence type="ECO:0000256" key="2">
    <source>
        <dbReference type="SAM" id="MobiDB-lite"/>
    </source>
</evidence>
<reference evidence="3 4" key="1">
    <citation type="submission" date="2023-07" db="EMBL/GenBank/DDBJ databases">
        <title>Sequencing the genomes of 1000 actinobacteria strains.</title>
        <authorList>
            <person name="Klenk H.-P."/>
        </authorList>
    </citation>
    <scope>NUCLEOTIDE SEQUENCE [LARGE SCALE GENOMIC DNA]</scope>
    <source>
        <strain evidence="3 4">GD13</strain>
    </source>
</reference>
<dbReference type="Proteomes" id="UP001240447">
    <property type="component" value="Unassembled WGS sequence"/>
</dbReference>